<dbReference type="OrthoDB" id="3266451at2759"/>
<evidence type="ECO:0000313" key="2">
    <source>
        <dbReference type="Proteomes" id="UP000623687"/>
    </source>
</evidence>
<dbReference type="Gene3D" id="3.80.10.10">
    <property type="entry name" value="Ribonuclease Inhibitor"/>
    <property type="match status" value="1"/>
</dbReference>
<dbReference type="SUPFAM" id="SSF52047">
    <property type="entry name" value="RNI-like"/>
    <property type="match status" value="1"/>
</dbReference>
<sequence length="463" mass="52288">MKVGASIHDLPVELLVYILKYMVGMPDNPRVGGPAFFQACFLTRICKKWRDIVINTPALWSTFNGSLTTRAISRALERSKNAPLQLFLCYPVRFNPELQYAISKLYAQTNRIDILELCIDEQVWPSSLTQDLCKEALLLERICMHRFIPTLRPVVVPSSLFGGVRPPKLRHLSLRFCQVLWDSPWLRDLQVLEIELGAAQQRVGFPQLLDVLRAMESLEVLTLSGCLPVEVPSKILDNAVTLSRLRKLTLLSAEADTCAAFLHLVDCAPSLLRIRAEASPSKLQPFLEACTQRLRSNRVNTLKIDGTYRQGANIQLQGFYATDVERPRPVFDIHVTMGIREPPLLIVSLGTDVLPITDVHTLHLYTNAVSLDESCMSSLSKNLPNLRTLDISHDADLHAWIAFVLADVPFAKLGKVQQPALWMPDPEVVLDLQKTIEQEVVFVERSLDAGPPRDYDHRWAMDW</sequence>
<proteinExistence type="predicted"/>
<dbReference type="InterPro" id="IPR032675">
    <property type="entry name" value="LRR_dom_sf"/>
</dbReference>
<dbReference type="VEuPathDB" id="FungiDB:PC9H_004487"/>
<dbReference type="GeneID" id="59374305"/>
<gene>
    <name evidence="1" type="ORF">PC9H_004487</name>
</gene>
<dbReference type="EMBL" id="JACETU010000003">
    <property type="protein sequence ID" value="KAF7432546.1"/>
    <property type="molecule type" value="Genomic_DNA"/>
</dbReference>
<dbReference type="RefSeq" id="XP_036632573.1">
    <property type="nucleotide sequence ID" value="XM_036774071.1"/>
</dbReference>
<dbReference type="Gene3D" id="1.20.1280.50">
    <property type="match status" value="1"/>
</dbReference>
<name>A0A8H7DS14_PLEOS</name>
<organism evidence="1 2">
    <name type="scientific">Pleurotus ostreatus</name>
    <name type="common">Oyster mushroom</name>
    <name type="synonym">White-rot fungus</name>
    <dbReference type="NCBI Taxonomy" id="5322"/>
    <lineage>
        <taxon>Eukaryota</taxon>
        <taxon>Fungi</taxon>
        <taxon>Dikarya</taxon>
        <taxon>Basidiomycota</taxon>
        <taxon>Agaricomycotina</taxon>
        <taxon>Agaricomycetes</taxon>
        <taxon>Agaricomycetidae</taxon>
        <taxon>Agaricales</taxon>
        <taxon>Pleurotineae</taxon>
        <taxon>Pleurotaceae</taxon>
        <taxon>Pleurotus</taxon>
    </lineage>
</organism>
<evidence type="ECO:0008006" key="3">
    <source>
        <dbReference type="Google" id="ProtNLM"/>
    </source>
</evidence>
<comment type="caution">
    <text evidence="1">The sequence shown here is derived from an EMBL/GenBank/DDBJ whole genome shotgun (WGS) entry which is preliminary data.</text>
</comment>
<keyword evidence="2" id="KW-1185">Reference proteome</keyword>
<reference evidence="1" key="1">
    <citation type="submission" date="2019-07" db="EMBL/GenBank/DDBJ databases">
        <authorList>
            <person name="Palmer J.M."/>
        </authorList>
    </citation>
    <scope>NUCLEOTIDE SEQUENCE</scope>
    <source>
        <strain evidence="1">PC9</strain>
    </source>
</reference>
<accession>A0A8H7DS14</accession>
<dbReference type="Proteomes" id="UP000623687">
    <property type="component" value="Unassembled WGS sequence"/>
</dbReference>
<protein>
    <recommendedName>
        <fullName evidence="3">F-box domain-containing protein</fullName>
    </recommendedName>
</protein>
<evidence type="ECO:0000313" key="1">
    <source>
        <dbReference type="EMBL" id="KAF7432546.1"/>
    </source>
</evidence>
<dbReference type="AlphaFoldDB" id="A0A8H7DS14"/>